<gene>
    <name evidence="1" type="ORF">SAMN05421839_101112</name>
</gene>
<evidence type="ECO:0000313" key="2">
    <source>
        <dbReference type="Proteomes" id="UP000242243"/>
    </source>
</evidence>
<organism evidence="1 2">
    <name type="scientific">Halolactibacillus halophilus</name>
    <dbReference type="NCBI Taxonomy" id="306540"/>
    <lineage>
        <taxon>Bacteria</taxon>
        <taxon>Bacillati</taxon>
        <taxon>Bacillota</taxon>
        <taxon>Bacilli</taxon>
        <taxon>Bacillales</taxon>
        <taxon>Bacillaceae</taxon>
        <taxon>Halolactibacillus</taxon>
    </lineage>
</organism>
<dbReference type="STRING" id="306540.SAMN05421839_101112"/>
<dbReference type="Gene3D" id="1.10.1740.10">
    <property type="match status" value="1"/>
</dbReference>
<protein>
    <submittedName>
        <fullName evidence="1">RNA polymerase sigma-70 factor, ECF subfamily</fullName>
    </submittedName>
</protein>
<dbReference type="SUPFAM" id="SSF88946">
    <property type="entry name" value="Sigma2 domain of RNA polymerase sigma factors"/>
    <property type="match status" value="1"/>
</dbReference>
<dbReference type="GO" id="GO:0006352">
    <property type="term" value="P:DNA-templated transcription initiation"/>
    <property type="evidence" value="ECO:0007669"/>
    <property type="project" value="InterPro"/>
</dbReference>
<name>A0A1I5KZC9_9BACI</name>
<dbReference type="EMBL" id="FOXC01000001">
    <property type="protein sequence ID" value="SFO90252.1"/>
    <property type="molecule type" value="Genomic_DNA"/>
</dbReference>
<proteinExistence type="predicted"/>
<accession>A0A1I5KZC9</accession>
<dbReference type="Proteomes" id="UP000242243">
    <property type="component" value="Unassembled WGS sequence"/>
</dbReference>
<dbReference type="InterPro" id="IPR013325">
    <property type="entry name" value="RNA_pol_sigma_r2"/>
</dbReference>
<dbReference type="AlphaFoldDB" id="A0A1I5KZC9"/>
<reference evidence="1 2" key="1">
    <citation type="submission" date="2016-10" db="EMBL/GenBank/DDBJ databases">
        <authorList>
            <person name="de Groot N.N."/>
        </authorList>
    </citation>
    <scope>NUCLEOTIDE SEQUENCE [LARGE SCALE GENOMIC DNA]</scope>
    <source>
        <strain evidence="1 2">DSM 17073</strain>
    </source>
</reference>
<dbReference type="GO" id="GO:0003700">
    <property type="term" value="F:DNA-binding transcription factor activity"/>
    <property type="evidence" value="ECO:0007669"/>
    <property type="project" value="InterPro"/>
</dbReference>
<sequence length="37" mass="4468">MEKHLDLEDIYLLYINDLYTYIFSLCKNKSLAEDIVQ</sequence>
<evidence type="ECO:0000313" key="1">
    <source>
        <dbReference type="EMBL" id="SFO90252.1"/>
    </source>
</evidence>